<keyword evidence="3" id="KW-1003">Cell membrane</keyword>
<evidence type="ECO:0000313" key="9">
    <source>
        <dbReference type="EMBL" id="MCP8939709.1"/>
    </source>
</evidence>
<evidence type="ECO:0000256" key="5">
    <source>
        <dbReference type="ARBA" id="ARBA00022989"/>
    </source>
</evidence>
<dbReference type="EMBL" id="JANCLU010000014">
    <property type="protein sequence ID" value="MCP8939709.1"/>
    <property type="molecule type" value="Genomic_DNA"/>
</dbReference>
<evidence type="ECO:0000313" key="10">
    <source>
        <dbReference type="Proteomes" id="UP001205890"/>
    </source>
</evidence>
<comment type="caution">
    <text evidence="9">The sequence shown here is derived from an EMBL/GenBank/DDBJ whole genome shotgun (WGS) entry which is preliminary data.</text>
</comment>
<evidence type="ECO:0000259" key="8">
    <source>
        <dbReference type="PROSITE" id="PS50928"/>
    </source>
</evidence>
<evidence type="ECO:0000256" key="2">
    <source>
        <dbReference type="ARBA" id="ARBA00022448"/>
    </source>
</evidence>
<evidence type="ECO:0000256" key="3">
    <source>
        <dbReference type="ARBA" id="ARBA00022475"/>
    </source>
</evidence>
<dbReference type="Gene3D" id="1.10.3720.10">
    <property type="entry name" value="MetI-like"/>
    <property type="match status" value="1"/>
</dbReference>
<dbReference type="InterPro" id="IPR000515">
    <property type="entry name" value="MetI-like"/>
</dbReference>
<dbReference type="Proteomes" id="UP001205890">
    <property type="component" value="Unassembled WGS sequence"/>
</dbReference>
<feature type="transmembrane region" description="Helical" evidence="7">
    <location>
        <begin position="196"/>
        <end position="219"/>
    </location>
</feature>
<dbReference type="SUPFAM" id="SSF161098">
    <property type="entry name" value="MetI-like"/>
    <property type="match status" value="1"/>
</dbReference>
<comment type="subcellular location">
    <subcellularLocation>
        <location evidence="1 7">Cell membrane</location>
        <topology evidence="1 7">Multi-pass membrane protein</topology>
    </subcellularLocation>
</comment>
<evidence type="ECO:0000256" key="4">
    <source>
        <dbReference type="ARBA" id="ARBA00022692"/>
    </source>
</evidence>
<protein>
    <submittedName>
        <fullName evidence="9">ABC transporter permease subunit</fullName>
    </submittedName>
</protein>
<dbReference type="Pfam" id="PF00528">
    <property type="entry name" value="BPD_transp_1"/>
    <property type="match status" value="1"/>
</dbReference>
<feature type="transmembrane region" description="Helical" evidence="7">
    <location>
        <begin position="231"/>
        <end position="257"/>
    </location>
</feature>
<feature type="transmembrane region" description="Helical" evidence="7">
    <location>
        <begin position="130"/>
        <end position="153"/>
    </location>
</feature>
<feature type="domain" description="ABC transmembrane type-1" evidence="8">
    <location>
        <begin position="66"/>
        <end position="249"/>
    </location>
</feature>
<evidence type="ECO:0000256" key="1">
    <source>
        <dbReference type="ARBA" id="ARBA00004651"/>
    </source>
</evidence>
<reference evidence="9 10" key="1">
    <citation type="submission" date="2022-07" db="EMBL/GenBank/DDBJ databases">
        <authorList>
            <person name="Li W.-J."/>
            <person name="Deng Q.-Q."/>
        </authorList>
    </citation>
    <scope>NUCLEOTIDE SEQUENCE [LARGE SCALE GENOMIC DNA]</scope>
    <source>
        <strain evidence="9 10">SYSU M60028</strain>
    </source>
</reference>
<comment type="similarity">
    <text evidence="7">Belongs to the binding-protein-dependent transport system permease family.</text>
</comment>
<dbReference type="InterPro" id="IPR035906">
    <property type="entry name" value="MetI-like_sf"/>
</dbReference>
<dbReference type="PANTHER" id="PTHR30151">
    <property type="entry name" value="ALKANE SULFONATE ABC TRANSPORTER-RELATED, MEMBRANE SUBUNIT"/>
    <property type="match status" value="1"/>
</dbReference>
<feature type="transmembrane region" description="Helical" evidence="7">
    <location>
        <begin position="70"/>
        <end position="92"/>
    </location>
</feature>
<gene>
    <name evidence="9" type="ORF">NK718_14365</name>
</gene>
<proteinExistence type="inferred from homology"/>
<dbReference type="PROSITE" id="PS50928">
    <property type="entry name" value="ABC_TM1"/>
    <property type="match status" value="1"/>
</dbReference>
<sequence>MSRAARAGSAGARFAGWLLPGAVLAATLAAWEAFVALSGTPAYVLPAPSRVLRTLAADWPVLAPALGVTLRLTLAGFASAAAGGVLMGVALTRSRWAELAFSPYAVILQVTPLVAIAPILVIYAGVTATVYLSVFLVAFFPVLAATMAGLRAADPALSDLFRLYRATPAQRLFQLELPSAAPFIAAGVRTAGGLSLIGAVVAEFVAGAGGAGSGLAYRIVEASYRLNVPRLFASVLLICVAGLLIYAIVSVACAALVRRWRPQGG</sequence>
<feature type="transmembrane region" description="Helical" evidence="7">
    <location>
        <begin position="104"/>
        <end position="124"/>
    </location>
</feature>
<keyword evidence="4 7" id="KW-0812">Transmembrane</keyword>
<keyword evidence="5 7" id="KW-1133">Transmembrane helix</keyword>
<evidence type="ECO:0000256" key="6">
    <source>
        <dbReference type="ARBA" id="ARBA00023136"/>
    </source>
</evidence>
<keyword evidence="6 7" id="KW-0472">Membrane</keyword>
<name>A0ABT1LE19_9HYPH</name>
<keyword evidence="2 7" id="KW-0813">Transport</keyword>
<dbReference type="RefSeq" id="WP_254743611.1">
    <property type="nucleotide sequence ID" value="NZ_JANCLU010000014.1"/>
</dbReference>
<dbReference type="PANTHER" id="PTHR30151:SF41">
    <property type="entry name" value="ABC TRANSPORTER PERMEASE PROTEIN"/>
    <property type="match status" value="1"/>
</dbReference>
<evidence type="ECO:0000256" key="7">
    <source>
        <dbReference type="RuleBase" id="RU363032"/>
    </source>
</evidence>
<accession>A0ABT1LE19</accession>
<keyword evidence="10" id="KW-1185">Reference proteome</keyword>
<organism evidence="9 10">
    <name type="scientific">Alsobacter ponti</name>
    <dbReference type="NCBI Taxonomy" id="2962936"/>
    <lineage>
        <taxon>Bacteria</taxon>
        <taxon>Pseudomonadati</taxon>
        <taxon>Pseudomonadota</taxon>
        <taxon>Alphaproteobacteria</taxon>
        <taxon>Hyphomicrobiales</taxon>
        <taxon>Alsobacteraceae</taxon>
        <taxon>Alsobacter</taxon>
    </lineage>
</organism>